<comment type="caution">
    <text evidence="2">The sequence shown here is derived from an EMBL/GenBank/DDBJ whole genome shotgun (WGS) entry which is preliminary data.</text>
</comment>
<reference evidence="2" key="1">
    <citation type="submission" date="2023-03" db="EMBL/GenBank/DDBJ databases">
        <title>Massive genome expansion in bonnet fungi (Mycena s.s.) driven by repeated elements and novel gene families across ecological guilds.</title>
        <authorList>
            <consortium name="Lawrence Berkeley National Laboratory"/>
            <person name="Harder C.B."/>
            <person name="Miyauchi S."/>
            <person name="Viragh M."/>
            <person name="Kuo A."/>
            <person name="Thoen E."/>
            <person name="Andreopoulos B."/>
            <person name="Lu D."/>
            <person name="Skrede I."/>
            <person name="Drula E."/>
            <person name="Henrissat B."/>
            <person name="Morin E."/>
            <person name="Kohler A."/>
            <person name="Barry K."/>
            <person name="LaButti K."/>
            <person name="Morin E."/>
            <person name="Salamov A."/>
            <person name="Lipzen A."/>
            <person name="Mereny Z."/>
            <person name="Hegedus B."/>
            <person name="Baldrian P."/>
            <person name="Stursova M."/>
            <person name="Weitz H."/>
            <person name="Taylor A."/>
            <person name="Grigoriev I.V."/>
            <person name="Nagy L.G."/>
            <person name="Martin F."/>
            <person name="Kauserud H."/>
        </authorList>
    </citation>
    <scope>NUCLEOTIDE SEQUENCE</scope>
    <source>
        <strain evidence="2">CBHHK173m</strain>
    </source>
</reference>
<organism evidence="2 3">
    <name type="scientific">Mycena belliarum</name>
    <dbReference type="NCBI Taxonomy" id="1033014"/>
    <lineage>
        <taxon>Eukaryota</taxon>
        <taxon>Fungi</taxon>
        <taxon>Dikarya</taxon>
        <taxon>Basidiomycota</taxon>
        <taxon>Agaricomycotina</taxon>
        <taxon>Agaricomycetes</taxon>
        <taxon>Agaricomycetidae</taxon>
        <taxon>Agaricales</taxon>
        <taxon>Marasmiineae</taxon>
        <taxon>Mycenaceae</taxon>
        <taxon>Mycena</taxon>
    </lineage>
</organism>
<feature type="compositionally biased region" description="Polar residues" evidence="1">
    <location>
        <begin position="296"/>
        <end position="305"/>
    </location>
</feature>
<protein>
    <submittedName>
        <fullName evidence="2">Uncharacterized protein</fullName>
    </submittedName>
</protein>
<accession>A0AAD6U405</accession>
<evidence type="ECO:0000256" key="1">
    <source>
        <dbReference type="SAM" id="MobiDB-lite"/>
    </source>
</evidence>
<feature type="region of interest" description="Disordered" evidence="1">
    <location>
        <begin position="343"/>
        <end position="420"/>
    </location>
</feature>
<feature type="compositionally biased region" description="Acidic residues" evidence="1">
    <location>
        <begin position="368"/>
        <end position="377"/>
    </location>
</feature>
<dbReference type="Proteomes" id="UP001222325">
    <property type="component" value="Unassembled WGS sequence"/>
</dbReference>
<evidence type="ECO:0000313" key="3">
    <source>
        <dbReference type="Proteomes" id="UP001222325"/>
    </source>
</evidence>
<evidence type="ECO:0000313" key="2">
    <source>
        <dbReference type="EMBL" id="KAJ7089187.1"/>
    </source>
</evidence>
<gene>
    <name evidence="2" type="ORF">B0H15DRAFT_800547</name>
</gene>
<feature type="compositionally biased region" description="Acidic residues" evidence="1">
    <location>
        <begin position="505"/>
        <end position="518"/>
    </location>
</feature>
<feature type="region of interest" description="Disordered" evidence="1">
    <location>
        <begin position="502"/>
        <end position="532"/>
    </location>
</feature>
<sequence length="674" mass="76740">MIAPEVAQKIINGDFTFSPSRRQKEAYRLEAACMITVKWWLEDNATPIVFSVPVTGFPWFHPKDCSAITERLEFTLADDDCWILTPTAVRVKADSIIYMRRPGVQASQFFSFEFEFEFGFQKADIADSDSDNDKTELPPQPNFEIPILQGEPPRGRKTPWPLRFACDMDIGFKRIESLPGTPASNFKDVFGCEWVRATYSENFNAWKNTYKPGLAAAIRAGRSDGGEWAPIVKAYRAKTRGLATLGKIPRTPAEARRAILAEKISVDWTWASGIEEDPARPLDLYIRKLLRAQSIVNPDEGSQQEASREGSPMSALSSTPPHLKDVPIKTLLEAFKTDLKRQLQGPERIDTASKTSAINLGGDNASNDFDDDVEMEDVYNPKKTSTTDEKEEGELPVGARGSRDEISGSGEDSQVGEDDKDILRGTEHDAELDMNFWKLLQQDDDDMALRVKLLIVDNVDKKDMYFLQETFIPEEWGPQSTECWYLETEEVFQKMEELNALPVGLEDDEDEDEDEDEEEKPKAQSRQVSKPKILSPRDEAMQRYLLQKWGNSPEVKAIVANNNQRKSYPACDVYKWMTTVAEICQPHLKCTDLDFRKTAAFNRHISAKNWGTLFHRGAGWVTECVKYYQYIAHCSTYPDVELFLQSREEVGVKTLFERVQGMCVLKYQSWLEIR</sequence>
<dbReference type="EMBL" id="JARJCN010000024">
    <property type="protein sequence ID" value="KAJ7089187.1"/>
    <property type="molecule type" value="Genomic_DNA"/>
</dbReference>
<keyword evidence="3" id="KW-1185">Reference proteome</keyword>
<proteinExistence type="predicted"/>
<feature type="region of interest" description="Disordered" evidence="1">
    <location>
        <begin position="296"/>
        <end position="323"/>
    </location>
</feature>
<name>A0AAD6U405_9AGAR</name>
<dbReference type="AlphaFoldDB" id="A0AAD6U405"/>